<evidence type="ECO:0000313" key="2">
    <source>
        <dbReference type="Proteomes" id="UP000828048"/>
    </source>
</evidence>
<gene>
    <name evidence="1" type="ORF">Vadar_016282</name>
</gene>
<reference evidence="1 2" key="1">
    <citation type="journal article" date="2021" name="Hortic Res">
        <title>High-quality reference genome and annotation aids understanding of berry development for evergreen blueberry (Vaccinium darrowii).</title>
        <authorList>
            <person name="Yu J."/>
            <person name="Hulse-Kemp A.M."/>
            <person name="Babiker E."/>
            <person name="Staton M."/>
        </authorList>
    </citation>
    <scope>NUCLEOTIDE SEQUENCE [LARGE SCALE GENOMIC DNA]</scope>
    <source>
        <strain evidence="2">cv. NJ 8807/NJ 8810</strain>
        <tissue evidence="1">Young leaf</tissue>
    </source>
</reference>
<evidence type="ECO:0000313" key="1">
    <source>
        <dbReference type="EMBL" id="KAH7854643.1"/>
    </source>
</evidence>
<dbReference type="EMBL" id="CM037161">
    <property type="protein sequence ID" value="KAH7854643.1"/>
    <property type="molecule type" value="Genomic_DNA"/>
</dbReference>
<organism evidence="1 2">
    <name type="scientific">Vaccinium darrowii</name>
    <dbReference type="NCBI Taxonomy" id="229202"/>
    <lineage>
        <taxon>Eukaryota</taxon>
        <taxon>Viridiplantae</taxon>
        <taxon>Streptophyta</taxon>
        <taxon>Embryophyta</taxon>
        <taxon>Tracheophyta</taxon>
        <taxon>Spermatophyta</taxon>
        <taxon>Magnoliopsida</taxon>
        <taxon>eudicotyledons</taxon>
        <taxon>Gunneridae</taxon>
        <taxon>Pentapetalae</taxon>
        <taxon>asterids</taxon>
        <taxon>Ericales</taxon>
        <taxon>Ericaceae</taxon>
        <taxon>Vaccinioideae</taxon>
        <taxon>Vaccinieae</taxon>
        <taxon>Vaccinium</taxon>
    </lineage>
</organism>
<protein>
    <submittedName>
        <fullName evidence="1">Uncharacterized protein</fullName>
    </submittedName>
</protein>
<dbReference type="Proteomes" id="UP000828048">
    <property type="component" value="Chromosome 11"/>
</dbReference>
<proteinExistence type="predicted"/>
<sequence length="352" mass="39255">MAVDINSTDEEYIDMEVSSNSNFMSTCTTSPPHAREFEFQMFSSSSERERETTPSPADELFYKGKLLPLHLPPRLQMVEKLLHNSNSAYNHNTTDDSFEEEYFTTTPLTTYTTPTANTPFESCNISPSESFHMSQELNPKGYFSEFSTQGISSFTNEIPKKSWTKRLKLIKHSLKSFFNKSGCSEEGTVPRAKEYQKIQSKNMKAEKKTPFGQIQRDKYQSSNSTVARSFNKGKVAPDGAGARHRRSFSGAIKRLSTTKCYSSSSSSSTSSSSSSLGNSNGSHESRFLKRSSSVSSDMEHSIQGAIAHCKRSHEEVHSRKTVSEVPFYSLSASRAVCEDQESPGLSADVEKE</sequence>
<comment type="caution">
    <text evidence="1">The sequence shown here is derived from an EMBL/GenBank/DDBJ whole genome shotgun (WGS) entry which is preliminary data.</text>
</comment>
<accession>A0ACB7YME5</accession>
<name>A0ACB7YME5_9ERIC</name>
<keyword evidence="2" id="KW-1185">Reference proteome</keyword>